<keyword evidence="2" id="KW-0732">Signal</keyword>
<feature type="chain" id="PRO_5047038101" description="Tripartite tricarboxylate transporter substrate binding protein" evidence="2">
    <location>
        <begin position="24"/>
        <end position="88"/>
    </location>
</feature>
<reference evidence="3 4" key="1">
    <citation type="submission" date="2023-05" db="EMBL/GenBank/DDBJ databases">
        <authorList>
            <person name="Yin Y."/>
            <person name="Lu Z."/>
        </authorList>
    </citation>
    <scope>NUCLEOTIDE SEQUENCE [LARGE SCALE GENOMIC DNA]</scope>
    <source>
        <strain evidence="3 4">ZM22</strain>
    </source>
</reference>
<dbReference type="PANTHER" id="PTHR42928">
    <property type="entry name" value="TRICARBOXYLATE-BINDING PROTEIN"/>
    <property type="match status" value="1"/>
</dbReference>
<dbReference type="InterPro" id="IPR005064">
    <property type="entry name" value="BUG"/>
</dbReference>
<gene>
    <name evidence="3" type="ORF">QMY55_09255</name>
</gene>
<proteinExistence type="inferred from homology"/>
<keyword evidence="4" id="KW-1185">Reference proteome</keyword>
<dbReference type="Gene3D" id="3.40.190.150">
    <property type="entry name" value="Bordetella uptake gene, domain 1"/>
    <property type="match status" value="1"/>
</dbReference>
<dbReference type="PANTHER" id="PTHR42928:SF5">
    <property type="entry name" value="BLR1237 PROTEIN"/>
    <property type="match status" value="1"/>
</dbReference>
<evidence type="ECO:0008006" key="5">
    <source>
        <dbReference type="Google" id="ProtNLM"/>
    </source>
</evidence>
<evidence type="ECO:0000256" key="1">
    <source>
        <dbReference type="ARBA" id="ARBA00006987"/>
    </source>
</evidence>
<accession>A0ABY8SZE9</accession>
<organism evidence="3 4">
    <name type="scientific">Comamonas resistens</name>
    <dbReference type="NCBI Taxonomy" id="3046670"/>
    <lineage>
        <taxon>Bacteria</taxon>
        <taxon>Pseudomonadati</taxon>
        <taxon>Pseudomonadota</taxon>
        <taxon>Betaproteobacteria</taxon>
        <taxon>Burkholderiales</taxon>
        <taxon>Comamonadaceae</taxon>
        <taxon>Comamonas</taxon>
    </lineage>
</organism>
<evidence type="ECO:0000313" key="3">
    <source>
        <dbReference type="EMBL" id="WHS67279.1"/>
    </source>
</evidence>
<comment type="similarity">
    <text evidence="1">Belongs to the UPF0065 (bug) family.</text>
</comment>
<feature type="signal peptide" evidence="2">
    <location>
        <begin position="1"/>
        <end position="23"/>
    </location>
</feature>
<dbReference type="InterPro" id="IPR042100">
    <property type="entry name" value="Bug_dom1"/>
</dbReference>
<evidence type="ECO:0000313" key="4">
    <source>
        <dbReference type="Proteomes" id="UP001240697"/>
    </source>
</evidence>
<dbReference type="EMBL" id="CP125947">
    <property type="protein sequence ID" value="WHS67279.1"/>
    <property type="molecule type" value="Genomic_DNA"/>
</dbReference>
<evidence type="ECO:0000256" key="2">
    <source>
        <dbReference type="SAM" id="SignalP"/>
    </source>
</evidence>
<name>A0ABY8SZE9_9BURK</name>
<sequence>MKQWMKPVLVTASMVIGMSAAHAQWPDKPIKLVVPYPAGGAADNTARIMAQHLGERLKQQIIVDNRPGVDFHAKLTRYFHLKLTHPLA</sequence>
<dbReference type="RefSeq" id="WP_283488318.1">
    <property type="nucleotide sequence ID" value="NZ_CP125947.1"/>
</dbReference>
<protein>
    <recommendedName>
        <fullName evidence="5">Tripartite tricarboxylate transporter substrate binding protein</fullName>
    </recommendedName>
</protein>
<dbReference type="Proteomes" id="UP001240697">
    <property type="component" value="Chromosome"/>
</dbReference>